<sequence length="149" mass="15341">MADDISWTTRSIDAATDLTKQLITLATGVLTLTLAFYSAFFPKPADGQLIASVTEKRLLGGAWFLLILSILLGILVLGSITGSQTESAVLADDPNSATAARIRAKRGLATGVVPMPSASSTGTKLLGIGQWVVFVGGLVLVVAAALSVL</sequence>
<evidence type="ECO:0000313" key="3">
    <source>
        <dbReference type="Proteomes" id="UP000198741"/>
    </source>
</evidence>
<gene>
    <name evidence="2" type="ORF">SAMN04515671_3424</name>
</gene>
<reference evidence="2 3" key="1">
    <citation type="submission" date="2016-10" db="EMBL/GenBank/DDBJ databases">
        <authorList>
            <person name="de Groot N.N."/>
        </authorList>
    </citation>
    <scope>NUCLEOTIDE SEQUENCE [LARGE SCALE GENOMIC DNA]</scope>
    <source>
        <strain evidence="3">P4-7,KCTC 19426,CECT 7604</strain>
    </source>
</reference>
<feature type="transmembrane region" description="Helical" evidence="1">
    <location>
        <begin position="22"/>
        <end position="41"/>
    </location>
</feature>
<evidence type="ECO:0000256" key="1">
    <source>
        <dbReference type="SAM" id="Phobius"/>
    </source>
</evidence>
<keyword evidence="1" id="KW-0812">Transmembrane</keyword>
<keyword evidence="3" id="KW-1185">Reference proteome</keyword>
<dbReference type="RefSeq" id="WP_090477965.1">
    <property type="nucleotide sequence ID" value="NZ_LT629710.1"/>
</dbReference>
<feature type="transmembrane region" description="Helical" evidence="1">
    <location>
        <begin position="62"/>
        <end position="80"/>
    </location>
</feature>
<evidence type="ECO:0000313" key="2">
    <source>
        <dbReference type="EMBL" id="SDP25230.1"/>
    </source>
</evidence>
<keyword evidence="1" id="KW-1133">Transmembrane helix</keyword>
<dbReference type="AlphaFoldDB" id="A0A1H0R712"/>
<keyword evidence="1" id="KW-0472">Membrane</keyword>
<dbReference type="Proteomes" id="UP000198741">
    <property type="component" value="Chromosome I"/>
</dbReference>
<protein>
    <submittedName>
        <fullName evidence="2">Uncharacterized protein</fullName>
    </submittedName>
</protein>
<accession>A0A1H0R712</accession>
<dbReference type="EMBL" id="LT629710">
    <property type="protein sequence ID" value="SDP25230.1"/>
    <property type="molecule type" value="Genomic_DNA"/>
</dbReference>
<name>A0A1H0R712_9ACTN</name>
<feature type="transmembrane region" description="Helical" evidence="1">
    <location>
        <begin position="128"/>
        <end position="148"/>
    </location>
</feature>
<dbReference type="STRING" id="1090615.SAMN04515671_3424"/>
<proteinExistence type="predicted"/>
<organism evidence="2 3">
    <name type="scientific">Nakamurella panacisegetis</name>
    <dbReference type="NCBI Taxonomy" id="1090615"/>
    <lineage>
        <taxon>Bacteria</taxon>
        <taxon>Bacillati</taxon>
        <taxon>Actinomycetota</taxon>
        <taxon>Actinomycetes</taxon>
        <taxon>Nakamurellales</taxon>
        <taxon>Nakamurellaceae</taxon>
        <taxon>Nakamurella</taxon>
    </lineage>
</organism>